<accession>A0A1I0WZ01</accession>
<comment type="similarity">
    <text evidence="1">Belongs to the cytochrome P450 family.</text>
</comment>
<name>A0A1I0WZ01_9PSEU</name>
<dbReference type="RefSeq" id="WP_091670622.1">
    <property type="nucleotide sequence ID" value="NZ_FOKG01000002.1"/>
</dbReference>
<dbReference type="GO" id="GO:0004497">
    <property type="term" value="F:monooxygenase activity"/>
    <property type="evidence" value="ECO:0007669"/>
    <property type="project" value="InterPro"/>
</dbReference>
<proteinExistence type="inferred from homology"/>
<protein>
    <submittedName>
        <fullName evidence="2">Cytochrome P450</fullName>
    </submittedName>
</protein>
<dbReference type="AlphaFoldDB" id="A0A1I0WZ01"/>
<evidence type="ECO:0000313" key="3">
    <source>
        <dbReference type="Proteomes" id="UP000243799"/>
    </source>
</evidence>
<organism evidence="2 3">
    <name type="scientific">Amycolatopsis marina</name>
    <dbReference type="NCBI Taxonomy" id="490629"/>
    <lineage>
        <taxon>Bacteria</taxon>
        <taxon>Bacillati</taxon>
        <taxon>Actinomycetota</taxon>
        <taxon>Actinomycetes</taxon>
        <taxon>Pseudonocardiales</taxon>
        <taxon>Pseudonocardiaceae</taxon>
        <taxon>Amycolatopsis</taxon>
    </lineage>
</organism>
<sequence>MAQGEGGQIAKSSVADTARLAATVVLPTLATGVIKRRPALLRGAEWLQVDRRPIALFQRLRRKYGDVLLTLPVPGRSIALPLAPDAVGRILHGSPSPFSPASIEKAAALGHFQPHGVLISTGAERAARRSLNESVLQTERPLHELADPVTDVVREEVDELLGDRSTPRELDWDGFNRMWWRVVRRVVLGDGARTDHEVTDVLTVLRRDANWAYLRPRRTRTREHFERLLHRHLDRAEPDSLAAVLASETAETAGTTGTVDGGDAGDQVAHWLFAFDAAGMVTMRALALLATHPDHAERARAELAPRRRGAQQLPFLRACALDTVRLWPTTPLLLRRTTGETRWGTGSLAAGSTVLVYCPYFHRDSAQLHFADRFDPDIWLDGRVDEYPALVPFSAGPAECPGRNLVLFVVSTLLGELLRSHDIAVRAGPELRPDRLPATIDNFSLRCTLTPA</sequence>
<dbReference type="InterPro" id="IPR036396">
    <property type="entry name" value="Cyt_P450_sf"/>
</dbReference>
<dbReference type="GO" id="GO:0020037">
    <property type="term" value="F:heme binding"/>
    <property type="evidence" value="ECO:0007669"/>
    <property type="project" value="InterPro"/>
</dbReference>
<keyword evidence="3" id="KW-1185">Reference proteome</keyword>
<dbReference type="SUPFAM" id="SSF48264">
    <property type="entry name" value="Cytochrome P450"/>
    <property type="match status" value="1"/>
</dbReference>
<dbReference type="GO" id="GO:0005506">
    <property type="term" value="F:iron ion binding"/>
    <property type="evidence" value="ECO:0007669"/>
    <property type="project" value="InterPro"/>
</dbReference>
<reference evidence="3" key="1">
    <citation type="submission" date="2016-10" db="EMBL/GenBank/DDBJ databases">
        <authorList>
            <person name="Varghese N."/>
            <person name="Submissions S."/>
        </authorList>
    </citation>
    <scope>NUCLEOTIDE SEQUENCE [LARGE SCALE GENOMIC DNA]</scope>
    <source>
        <strain evidence="3">CGMCC 4.3568</strain>
    </source>
</reference>
<dbReference type="Gene3D" id="1.10.630.10">
    <property type="entry name" value="Cytochrome P450"/>
    <property type="match status" value="1"/>
</dbReference>
<dbReference type="PANTHER" id="PTHR24305:SF166">
    <property type="entry name" value="CYTOCHROME P450 12A4, MITOCHONDRIAL-RELATED"/>
    <property type="match status" value="1"/>
</dbReference>
<dbReference type="EMBL" id="FOKG01000002">
    <property type="protein sequence ID" value="SFA94012.1"/>
    <property type="molecule type" value="Genomic_DNA"/>
</dbReference>
<dbReference type="STRING" id="490629.SAMN05216266_102345"/>
<dbReference type="InterPro" id="IPR001128">
    <property type="entry name" value="Cyt_P450"/>
</dbReference>
<dbReference type="OrthoDB" id="7376058at2"/>
<dbReference type="PANTHER" id="PTHR24305">
    <property type="entry name" value="CYTOCHROME P450"/>
    <property type="match status" value="1"/>
</dbReference>
<gene>
    <name evidence="2" type="ORF">SAMN05216266_102345</name>
</gene>
<dbReference type="Proteomes" id="UP000243799">
    <property type="component" value="Unassembled WGS sequence"/>
</dbReference>
<evidence type="ECO:0000256" key="1">
    <source>
        <dbReference type="ARBA" id="ARBA00010617"/>
    </source>
</evidence>
<dbReference type="GO" id="GO:0016705">
    <property type="term" value="F:oxidoreductase activity, acting on paired donors, with incorporation or reduction of molecular oxygen"/>
    <property type="evidence" value="ECO:0007669"/>
    <property type="project" value="InterPro"/>
</dbReference>
<dbReference type="InterPro" id="IPR050121">
    <property type="entry name" value="Cytochrome_P450_monoxygenase"/>
</dbReference>
<dbReference type="Pfam" id="PF00067">
    <property type="entry name" value="p450"/>
    <property type="match status" value="1"/>
</dbReference>
<evidence type="ECO:0000313" key="2">
    <source>
        <dbReference type="EMBL" id="SFA94012.1"/>
    </source>
</evidence>